<dbReference type="SUPFAM" id="SSF55811">
    <property type="entry name" value="Nudix"/>
    <property type="match status" value="1"/>
</dbReference>
<dbReference type="InterPro" id="IPR015797">
    <property type="entry name" value="NUDIX_hydrolase-like_dom_sf"/>
</dbReference>
<dbReference type="Gene3D" id="3.90.79.10">
    <property type="entry name" value="Nucleoside Triphosphate Pyrophosphohydrolase"/>
    <property type="match status" value="1"/>
</dbReference>
<evidence type="ECO:0000259" key="1">
    <source>
        <dbReference type="PROSITE" id="PS51462"/>
    </source>
</evidence>
<dbReference type="EMBL" id="BAABDD010000048">
    <property type="protein sequence ID" value="GAA3765709.1"/>
    <property type="molecule type" value="Genomic_DNA"/>
</dbReference>
<name>A0ABP7GIW1_9ACTN</name>
<dbReference type="Pfam" id="PF00293">
    <property type="entry name" value="NUDIX"/>
    <property type="match status" value="1"/>
</dbReference>
<evidence type="ECO:0000313" key="2">
    <source>
        <dbReference type="EMBL" id="GAA3765709.1"/>
    </source>
</evidence>
<dbReference type="InterPro" id="IPR000086">
    <property type="entry name" value="NUDIX_hydrolase_dom"/>
</dbReference>
<keyword evidence="3" id="KW-1185">Reference proteome</keyword>
<protein>
    <recommendedName>
        <fullName evidence="1">Nudix hydrolase domain-containing protein</fullName>
    </recommendedName>
</protein>
<dbReference type="PROSITE" id="PS51462">
    <property type="entry name" value="NUDIX"/>
    <property type="match status" value="1"/>
</dbReference>
<evidence type="ECO:0000313" key="3">
    <source>
        <dbReference type="Proteomes" id="UP001500908"/>
    </source>
</evidence>
<comment type="caution">
    <text evidence="2">The sequence shown here is derived from an EMBL/GenBank/DDBJ whole genome shotgun (WGS) entry which is preliminary data.</text>
</comment>
<dbReference type="Proteomes" id="UP001500908">
    <property type="component" value="Unassembled WGS sequence"/>
</dbReference>
<gene>
    <name evidence="2" type="ORF">GCM10022402_48720</name>
</gene>
<dbReference type="CDD" id="cd03674">
    <property type="entry name" value="NUDIX_Hydrolase"/>
    <property type="match status" value="1"/>
</dbReference>
<reference evidence="3" key="1">
    <citation type="journal article" date="2019" name="Int. J. Syst. Evol. Microbiol.">
        <title>The Global Catalogue of Microorganisms (GCM) 10K type strain sequencing project: providing services to taxonomists for standard genome sequencing and annotation.</title>
        <authorList>
            <consortium name="The Broad Institute Genomics Platform"/>
            <consortium name="The Broad Institute Genome Sequencing Center for Infectious Disease"/>
            <person name="Wu L."/>
            <person name="Ma J."/>
        </authorList>
    </citation>
    <scope>NUCLEOTIDE SEQUENCE [LARGE SCALE GENOMIC DNA]</scope>
    <source>
        <strain evidence="3">JCM 17137</strain>
    </source>
</reference>
<dbReference type="RefSeq" id="WP_344977172.1">
    <property type="nucleotide sequence ID" value="NZ_BAABDD010000048.1"/>
</dbReference>
<sequence length="199" mass="21415">MSLHAHAHALLATWSAPDPEQEKLRRAYLDHLDRYSDAMWRSCLPGHLTASAAVMTASGRRTVLTLHRKLGKWLQVGGHCDEDDPSLQAAALREATEESGIADLRLLPEPVRLDRHAVPCGGGSWHLDVQFAAVAPDGAALTRDDAESVDLGWFDIDELPHPSDEACQALVRAAATAVATMDGAQRCAPSPSAADRSRS</sequence>
<organism evidence="2 3">
    <name type="scientific">Salinactinospora qingdaonensis</name>
    <dbReference type="NCBI Taxonomy" id="702744"/>
    <lineage>
        <taxon>Bacteria</taxon>
        <taxon>Bacillati</taxon>
        <taxon>Actinomycetota</taxon>
        <taxon>Actinomycetes</taxon>
        <taxon>Streptosporangiales</taxon>
        <taxon>Nocardiopsidaceae</taxon>
        <taxon>Salinactinospora</taxon>
    </lineage>
</organism>
<proteinExistence type="predicted"/>
<accession>A0ABP7GIW1</accession>
<feature type="domain" description="Nudix hydrolase" evidence="1">
    <location>
        <begin position="45"/>
        <end position="180"/>
    </location>
</feature>